<protein>
    <submittedName>
        <fullName evidence="3">Uncharacterized protein</fullName>
    </submittedName>
</protein>
<reference evidence="3" key="1">
    <citation type="submission" date="2020-08" db="EMBL/GenBank/DDBJ databases">
        <title>Plant Genome Project.</title>
        <authorList>
            <person name="Zhang R.-G."/>
        </authorList>
    </citation>
    <scope>NUCLEOTIDE SEQUENCE</scope>
    <source>
        <strain evidence="3">WSP0</strain>
        <tissue evidence="3">Leaf</tissue>
    </source>
</reference>
<comment type="caution">
    <text evidence="3">The sequence shown here is derived from an EMBL/GenBank/DDBJ whole genome shotgun (WGS) entry which is preliminary data.</text>
</comment>
<dbReference type="Proteomes" id="UP000823749">
    <property type="component" value="Chromosome 2"/>
</dbReference>
<name>A0AAV6L8X0_9ERIC</name>
<sequence length="103" mass="11920">MAKEKQKGTVADKGKKKLTTTGKGKENSCPVVQVLRERNTGVVIRDEQDIMRLLEVILQALSFYIKSLVLILLFIATRYPTIMYHRKLYWPNVHDEIGKEMKD</sequence>
<feature type="region of interest" description="Disordered" evidence="1">
    <location>
        <begin position="1"/>
        <end position="26"/>
    </location>
</feature>
<keyword evidence="2" id="KW-1133">Transmembrane helix</keyword>
<evidence type="ECO:0000313" key="3">
    <source>
        <dbReference type="EMBL" id="KAG5561211.1"/>
    </source>
</evidence>
<feature type="transmembrane region" description="Helical" evidence="2">
    <location>
        <begin position="56"/>
        <end position="77"/>
    </location>
</feature>
<proteinExistence type="predicted"/>
<keyword evidence="2" id="KW-0812">Transmembrane</keyword>
<evidence type="ECO:0000313" key="4">
    <source>
        <dbReference type="Proteomes" id="UP000823749"/>
    </source>
</evidence>
<accession>A0AAV6L8X0</accession>
<organism evidence="3 4">
    <name type="scientific">Rhododendron griersonianum</name>
    <dbReference type="NCBI Taxonomy" id="479676"/>
    <lineage>
        <taxon>Eukaryota</taxon>
        <taxon>Viridiplantae</taxon>
        <taxon>Streptophyta</taxon>
        <taxon>Embryophyta</taxon>
        <taxon>Tracheophyta</taxon>
        <taxon>Spermatophyta</taxon>
        <taxon>Magnoliopsida</taxon>
        <taxon>eudicotyledons</taxon>
        <taxon>Gunneridae</taxon>
        <taxon>Pentapetalae</taxon>
        <taxon>asterids</taxon>
        <taxon>Ericales</taxon>
        <taxon>Ericaceae</taxon>
        <taxon>Ericoideae</taxon>
        <taxon>Rhodoreae</taxon>
        <taxon>Rhododendron</taxon>
    </lineage>
</organism>
<dbReference type="AlphaFoldDB" id="A0AAV6L8X0"/>
<dbReference type="EMBL" id="JACTNZ010000002">
    <property type="protein sequence ID" value="KAG5561211.1"/>
    <property type="molecule type" value="Genomic_DNA"/>
</dbReference>
<evidence type="ECO:0000256" key="1">
    <source>
        <dbReference type="SAM" id="MobiDB-lite"/>
    </source>
</evidence>
<keyword evidence="2" id="KW-0472">Membrane</keyword>
<keyword evidence="4" id="KW-1185">Reference proteome</keyword>
<feature type="compositionally biased region" description="Basic and acidic residues" evidence="1">
    <location>
        <begin position="1"/>
        <end position="13"/>
    </location>
</feature>
<evidence type="ECO:0000256" key="2">
    <source>
        <dbReference type="SAM" id="Phobius"/>
    </source>
</evidence>
<gene>
    <name evidence="3" type="ORF">RHGRI_004290</name>
</gene>